<feature type="non-terminal residue" evidence="1">
    <location>
        <position position="1"/>
    </location>
</feature>
<evidence type="ECO:0000313" key="2">
    <source>
        <dbReference type="Proteomes" id="UP000823521"/>
    </source>
</evidence>
<gene>
    <name evidence="1" type="ORF">GSF22_02145</name>
</gene>
<comment type="caution">
    <text evidence="1">The sequence shown here is derived from an EMBL/GenBank/DDBJ whole genome shotgun (WGS) entry which is preliminary data.</text>
</comment>
<protein>
    <submittedName>
        <fullName evidence="1">Uncharacterized protein</fullName>
    </submittedName>
</protein>
<dbReference type="Proteomes" id="UP000823521">
    <property type="component" value="Unassembled WGS sequence"/>
</dbReference>
<sequence length="222" mass="24007">GRGWALFRPSTPAGEPAEVLVLPATAAATVDSEPVEQVRFGRDEMANLAWAVEETVTGVTGRGIDRTAQVDRAAVPARPPVPDPPPVDPATGLPVTVPDLSYAFATTVPENWVPLIPTAVPERPGAVRLRRVPLQQPNRDGPPVAVTGYSRLLDWRPRPDGTGPVELAVPEEEVSRAGMRVLRHWQVARWTDGSVHLWLGRTRRPVGGDLASGLRYDAVEPR</sequence>
<name>A0ABS3VJV7_MICEH</name>
<keyword evidence="2" id="KW-1185">Reference proteome</keyword>
<accession>A0ABS3VJV7</accession>
<evidence type="ECO:0000313" key="1">
    <source>
        <dbReference type="EMBL" id="MBO4204811.1"/>
    </source>
</evidence>
<proteinExistence type="predicted"/>
<dbReference type="EMBL" id="WVUH01000007">
    <property type="protein sequence ID" value="MBO4204811.1"/>
    <property type="molecule type" value="Genomic_DNA"/>
</dbReference>
<organism evidence="1 2">
    <name type="scientific">Micromonospora echinofusca</name>
    <dbReference type="NCBI Taxonomy" id="47858"/>
    <lineage>
        <taxon>Bacteria</taxon>
        <taxon>Bacillati</taxon>
        <taxon>Actinomycetota</taxon>
        <taxon>Actinomycetes</taxon>
        <taxon>Micromonosporales</taxon>
        <taxon>Micromonosporaceae</taxon>
        <taxon>Micromonospora</taxon>
    </lineage>
</organism>
<dbReference type="RefSeq" id="WP_208811000.1">
    <property type="nucleotide sequence ID" value="NZ_WVUH01000007.1"/>
</dbReference>
<reference evidence="1 2" key="1">
    <citation type="submission" date="2019-12" db="EMBL/GenBank/DDBJ databases">
        <title>Whole genome sequencing of endophytic Actinobacterium Micromonospora sp. MPMI6T.</title>
        <authorList>
            <person name="Evv R."/>
            <person name="Podile A.R."/>
        </authorList>
    </citation>
    <scope>NUCLEOTIDE SEQUENCE [LARGE SCALE GENOMIC DNA]</scope>
    <source>
        <strain evidence="1 2">MPMI6</strain>
    </source>
</reference>